<dbReference type="KEGG" id="vin:AKJ08_1619"/>
<dbReference type="Proteomes" id="UP000055590">
    <property type="component" value="Chromosome"/>
</dbReference>
<reference evidence="1 2" key="1">
    <citation type="submission" date="2015-08" db="EMBL/GenBank/DDBJ databases">
        <authorList>
            <person name="Babu N.S."/>
            <person name="Beckwith C.J."/>
            <person name="Beseler K.G."/>
            <person name="Brison A."/>
            <person name="Carone J.V."/>
            <person name="Caskin T.P."/>
            <person name="Diamond M."/>
            <person name="Durham M.E."/>
            <person name="Foxe J.M."/>
            <person name="Go M."/>
            <person name="Henderson B.A."/>
            <person name="Jones I.B."/>
            <person name="McGettigan J.A."/>
            <person name="Micheletti S.J."/>
            <person name="Nasrallah M.E."/>
            <person name="Ortiz D."/>
            <person name="Piller C.R."/>
            <person name="Privatt S.R."/>
            <person name="Schneider S.L."/>
            <person name="Sharp S."/>
            <person name="Smith T.C."/>
            <person name="Stanton J.D."/>
            <person name="Ullery H.E."/>
            <person name="Wilson R.J."/>
            <person name="Serrano M.G."/>
            <person name="Buck G."/>
            <person name="Lee V."/>
            <person name="Wang Y."/>
            <person name="Carvalho R."/>
            <person name="Voegtly L."/>
            <person name="Shi R."/>
            <person name="Duckworth R."/>
            <person name="Johnson A."/>
            <person name="Loviza R."/>
            <person name="Walstead R."/>
            <person name="Shah Z."/>
            <person name="Kiflezghi M."/>
            <person name="Wade K."/>
            <person name="Ball S.L."/>
            <person name="Bradley K.W."/>
            <person name="Asai D.J."/>
            <person name="Bowman C.A."/>
            <person name="Russell D.A."/>
            <person name="Pope W.H."/>
            <person name="Jacobs-Sera D."/>
            <person name="Hendrix R.W."/>
            <person name="Hatfull G.F."/>
        </authorList>
    </citation>
    <scope>NUCLEOTIDE SEQUENCE [LARGE SCALE GENOMIC DNA]</scope>
    <source>
        <strain evidence="1 2">DSM 27710</strain>
    </source>
</reference>
<dbReference type="Gene3D" id="3.40.220.10">
    <property type="entry name" value="Leucine Aminopeptidase, subunit E, domain 1"/>
    <property type="match status" value="1"/>
</dbReference>
<name>A0A0K1PCK7_9BACT</name>
<dbReference type="EMBL" id="CP012332">
    <property type="protein sequence ID" value="AKU91232.1"/>
    <property type="molecule type" value="Genomic_DNA"/>
</dbReference>
<dbReference type="PATRIC" id="fig|1391653.3.peg.1700"/>
<keyword evidence="1" id="KW-0645">Protease</keyword>
<dbReference type="AlphaFoldDB" id="A0A0K1PCK7"/>
<keyword evidence="1" id="KW-0378">Hydrolase</keyword>
<sequence length="180" mass="18662">MSRTLQLQAAPLSLEGLDRLDAGDLVLFVGEGDRPLRGLAGFVDWRMCGELTRRVKEGFFAGAAGEALLTVPAGRLPVSRIFVFGAGGGHAPLAVSLRAVVRAGGSDVALCPVGWEVDGAHLSAREAVSAAHEAGIDRLTLLAPDLRAADRALAVAADSFVYARLVEPAAAKAVEPKLAK</sequence>
<evidence type="ECO:0000313" key="2">
    <source>
        <dbReference type="Proteomes" id="UP000055590"/>
    </source>
</evidence>
<dbReference type="OrthoDB" id="5381747at2"/>
<gene>
    <name evidence="1" type="ORF">AKJ08_1619</name>
</gene>
<dbReference type="RefSeq" id="WP_050725575.1">
    <property type="nucleotide sequence ID" value="NZ_CP012332.1"/>
</dbReference>
<proteinExistence type="predicted"/>
<keyword evidence="2" id="KW-1185">Reference proteome</keyword>
<dbReference type="STRING" id="1391653.AKJ08_1619"/>
<keyword evidence="1" id="KW-0031">Aminopeptidase</keyword>
<evidence type="ECO:0000313" key="1">
    <source>
        <dbReference type="EMBL" id="AKU91232.1"/>
    </source>
</evidence>
<dbReference type="GO" id="GO:0004177">
    <property type="term" value="F:aminopeptidase activity"/>
    <property type="evidence" value="ECO:0007669"/>
    <property type="project" value="UniProtKB-KW"/>
</dbReference>
<dbReference type="InterPro" id="IPR043472">
    <property type="entry name" value="Macro_dom-like"/>
</dbReference>
<dbReference type="SUPFAM" id="SSF52949">
    <property type="entry name" value="Macro domain-like"/>
    <property type="match status" value="1"/>
</dbReference>
<protein>
    <submittedName>
        <fullName evidence="1">Cytosol aminopeptidase</fullName>
    </submittedName>
</protein>
<accession>A0A0K1PCK7</accession>
<organism evidence="1 2">
    <name type="scientific">Vulgatibacter incomptus</name>
    <dbReference type="NCBI Taxonomy" id="1391653"/>
    <lineage>
        <taxon>Bacteria</taxon>
        <taxon>Pseudomonadati</taxon>
        <taxon>Myxococcota</taxon>
        <taxon>Myxococcia</taxon>
        <taxon>Myxococcales</taxon>
        <taxon>Cystobacterineae</taxon>
        <taxon>Vulgatibacteraceae</taxon>
        <taxon>Vulgatibacter</taxon>
    </lineage>
</organism>